<gene>
    <name evidence="7" type="ORF">HMPREF0731_3990</name>
</gene>
<protein>
    <submittedName>
        <fullName evidence="7">ABC transporter, ATP-binding protein</fullName>
    </submittedName>
</protein>
<keyword evidence="3 7" id="KW-0067">ATP-binding</keyword>
<dbReference type="PROSITE" id="PS50893">
    <property type="entry name" value="ABC_TRANSPORTER_2"/>
    <property type="match status" value="1"/>
</dbReference>
<comment type="function">
    <text evidence="5">Part of the ABC transporter complex HmuTUV involved in hemin import. Responsible for energy coupling to the transport system.</text>
</comment>
<dbReference type="HOGENOM" id="CLU_000604_1_11_5"/>
<name>D5RSC8_9PROT</name>
<dbReference type="InterPro" id="IPR017871">
    <property type="entry name" value="ABC_transporter-like_CS"/>
</dbReference>
<dbReference type="Pfam" id="PF00005">
    <property type="entry name" value="ABC_tran"/>
    <property type="match status" value="1"/>
</dbReference>
<evidence type="ECO:0000313" key="7">
    <source>
        <dbReference type="EMBL" id="EFH09782.1"/>
    </source>
</evidence>
<evidence type="ECO:0000256" key="2">
    <source>
        <dbReference type="ARBA" id="ARBA00022741"/>
    </source>
</evidence>
<evidence type="ECO:0000259" key="6">
    <source>
        <dbReference type="PROSITE" id="PS50893"/>
    </source>
</evidence>
<reference evidence="7 8" key="1">
    <citation type="submission" date="2010-04" db="EMBL/GenBank/DDBJ databases">
        <authorList>
            <person name="Qin X."/>
            <person name="Bachman B."/>
            <person name="Battles P."/>
            <person name="Bell A."/>
            <person name="Bess C."/>
            <person name="Bickham C."/>
            <person name="Chaboub L."/>
            <person name="Chen D."/>
            <person name="Coyle M."/>
            <person name="Deiros D.R."/>
            <person name="Dinh H."/>
            <person name="Forbes L."/>
            <person name="Fowler G."/>
            <person name="Francisco L."/>
            <person name="Fu Q."/>
            <person name="Gubbala S."/>
            <person name="Hale W."/>
            <person name="Han Y."/>
            <person name="Hemphill L."/>
            <person name="Highlander S.K."/>
            <person name="Hirani K."/>
            <person name="Hogues M."/>
            <person name="Jackson L."/>
            <person name="Jakkamsetti A."/>
            <person name="Javaid M."/>
            <person name="Jiang H."/>
            <person name="Korchina V."/>
            <person name="Kovar C."/>
            <person name="Lara F."/>
            <person name="Lee S."/>
            <person name="Mata R."/>
            <person name="Mathew T."/>
            <person name="Moen C."/>
            <person name="Morales K."/>
            <person name="Munidasa M."/>
            <person name="Nazareth L."/>
            <person name="Ngo R."/>
            <person name="Nguyen L."/>
            <person name="Okwuonu G."/>
            <person name="Ongeri F."/>
            <person name="Patil S."/>
            <person name="Petrosino J."/>
            <person name="Pham C."/>
            <person name="Pham P."/>
            <person name="Pu L.-L."/>
            <person name="Puazo M."/>
            <person name="Raj R."/>
            <person name="Reid J."/>
            <person name="Rouhana J."/>
            <person name="Saada N."/>
            <person name="Shang Y."/>
            <person name="Simmons D."/>
            <person name="Thornton R."/>
            <person name="Warren J."/>
            <person name="Weissenberger G."/>
            <person name="Zhang J."/>
            <person name="Zhang L."/>
            <person name="Zhou C."/>
            <person name="Zhu D."/>
            <person name="Muzny D."/>
            <person name="Worley K."/>
            <person name="Gibbs R."/>
        </authorList>
    </citation>
    <scope>NUCLEOTIDE SEQUENCE [LARGE SCALE GENOMIC DNA]</scope>
    <source>
        <strain evidence="7 8">ATCC 49957</strain>
    </source>
</reference>
<evidence type="ECO:0000256" key="1">
    <source>
        <dbReference type="ARBA" id="ARBA00022448"/>
    </source>
</evidence>
<dbReference type="InterPro" id="IPR027417">
    <property type="entry name" value="P-loop_NTPase"/>
</dbReference>
<dbReference type="PROSITE" id="PS00211">
    <property type="entry name" value="ABC_TRANSPORTER_1"/>
    <property type="match status" value="1"/>
</dbReference>
<evidence type="ECO:0000256" key="3">
    <source>
        <dbReference type="ARBA" id="ARBA00022840"/>
    </source>
</evidence>
<dbReference type="PANTHER" id="PTHR42794:SF1">
    <property type="entry name" value="HEMIN IMPORT ATP-BINDING PROTEIN HMUV"/>
    <property type="match status" value="1"/>
</dbReference>
<dbReference type="InterPro" id="IPR003593">
    <property type="entry name" value="AAA+_ATPase"/>
</dbReference>
<dbReference type="RefSeq" id="WP_007003020.1">
    <property type="nucleotide sequence ID" value="NZ_GG770777.1"/>
</dbReference>
<dbReference type="SUPFAM" id="SSF52540">
    <property type="entry name" value="P-loop containing nucleoside triphosphate hydrolases"/>
    <property type="match status" value="1"/>
</dbReference>
<dbReference type="GO" id="GO:0005524">
    <property type="term" value="F:ATP binding"/>
    <property type="evidence" value="ECO:0007669"/>
    <property type="project" value="UniProtKB-KW"/>
</dbReference>
<keyword evidence="2" id="KW-0547">Nucleotide-binding</keyword>
<dbReference type="InterPro" id="IPR003439">
    <property type="entry name" value="ABC_transporter-like_ATP-bd"/>
</dbReference>
<proteinExistence type="predicted"/>
<evidence type="ECO:0000256" key="5">
    <source>
        <dbReference type="ARBA" id="ARBA00037066"/>
    </source>
</evidence>
<dbReference type="AlphaFoldDB" id="D5RSC8"/>
<accession>D5RSC8</accession>
<dbReference type="Gene3D" id="3.40.50.300">
    <property type="entry name" value="P-loop containing nucleotide triphosphate hydrolases"/>
    <property type="match status" value="1"/>
</dbReference>
<keyword evidence="1" id="KW-0813">Transport</keyword>
<dbReference type="PANTHER" id="PTHR42794">
    <property type="entry name" value="HEMIN IMPORT ATP-BINDING PROTEIN HMUV"/>
    <property type="match status" value="1"/>
</dbReference>
<dbReference type="EMBL" id="ADVL01000738">
    <property type="protein sequence ID" value="EFH09782.1"/>
    <property type="molecule type" value="Genomic_DNA"/>
</dbReference>
<dbReference type="SMART" id="SM00382">
    <property type="entry name" value="AAA"/>
    <property type="match status" value="1"/>
</dbReference>
<keyword evidence="4" id="KW-1278">Translocase</keyword>
<evidence type="ECO:0000313" key="8">
    <source>
        <dbReference type="Proteomes" id="UP000005324"/>
    </source>
</evidence>
<evidence type="ECO:0000256" key="4">
    <source>
        <dbReference type="ARBA" id="ARBA00022967"/>
    </source>
</evidence>
<keyword evidence="8" id="KW-1185">Reference proteome</keyword>
<dbReference type="GO" id="GO:0016887">
    <property type="term" value="F:ATP hydrolysis activity"/>
    <property type="evidence" value="ECO:0007669"/>
    <property type="project" value="InterPro"/>
</dbReference>
<sequence length="241" mass="24714">MRAEALTLRLGGQPILHGLDLAVAPGEVVALLGPNGSGKSSLLRALAGLLPHGGRRVAPARTGYMPQDQGATGGALSVLEVVLLGRLRQLGAVVAEADLLAAAAALEEIGIAALAERPLAALSGGQRQMVFLAQLLAGAPEALLLDEPTSALDIRHGLHVLQLVRRLARARGLPALVVLHDLNAAARCADRIAVLREGRLLCCDAPAAVLTPALVETVFGVVAEIRPARDGLPCVIPLAPA</sequence>
<dbReference type="CDD" id="cd03214">
    <property type="entry name" value="ABC_Iron-Siderophores_B12_Hemin"/>
    <property type="match status" value="1"/>
</dbReference>
<comment type="caution">
    <text evidence="7">The sequence shown here is derived from an EMBL/GenBank/DDBJ whole genome shotgun (WGS) entry which is preliminary data.</text>
</comment>
<organism evidence="7 8">
    <name type="scientific">Pseudoroseomonas cervicalis ATCC 49957</name>
    <dbReference type="NCBI Taxonomy" id="525371"/>
    <lineage>
        <taxon>Bacteria</taxon>
        <taxon>Pseudomonadati</taxon>
        <taxon>Pseudomonadota</taxon>
        <taxon>Alphaproteobacteria</taxon>
        <taxon>Acetobacterales</taxon>
        <taxon>Roseomonadaceae</taxon>
        <taxon>Roseomonas</taxon>
    </lineage>
</organism>
<feature type="domain" description="ABC transporter" evidence="6">
    <location>
        <begin position="1"/>
        <end position="222"/>
    </location>
</feature>
<dbReference type="Proteomes" id="UP000005324">
    <property type="component" value="Unassembled WGS sequence"/>
</dbReference>